<protein>
    <submittedName>
        <fullName evidence="2">Uncharacterized protein</fullName>
    </submittedName>
</protein>
<dbReference type="CTD" id="9949243"/>
<feature type="compositionally biased region" description="Polar residues" evidence="1">
    <location>
        <begin position="44"/>
        <end position="53"/>
    </location>
</feature>
<dbReference type="AlphaFoldDB" id="A0A1S0TMD9"/>
<reference evidence="2" key="1">
    <citation type="submission" date="2012-04" db="EMBL/GenBank/DDBJ databases">
        <title>The Genome Sequence of Loa loa.</title>
        <authorList>
            <consortium name="The Broad Institute Genome Sequencing Platform"/>
            <consortium name="Broad Institute Genome Sequencing Center for Infectious Disease"/>
            <person name="Nutman T.B."/>
            <person name="Fink D.L."/>
            <person name="Russ C."/>
            <person name="Young S."/>
            <person name="Zeng Q."/>
            <person name="Gargeya S."/>
            <person name="Alvarado L."/>
            <person name="Berlin A."/>
            <person name="Chapman S.B."/>
            <person name="Chen Z."/>
            <person name="Freedman E."/>
            <person name="Gellesch M."/>
            <person name="Goldberg J."/>
            <person name="Griggs A."/>
            <person name="Gujja S."/>
            <person name="Heilman E.R."/>
            <person name="Heiman D."/>
            <person name="Howarth C."/>
            <person name="Mehta T."/>
            <person name="Neiman D."/>
            <person name="Pearson M."/>
            <person name="Roberts A."/>
            <person name="Saif S."/>
            <person name="Shea T."/>
            <person name="Shenoy N."/>
            <person name="Sisk P."/>
            <person name="Stolte C."/>
            <person name="Sykes S."/>
            <person name="White J."/>
            <person name="Yandava C."/>
            <person name="Haas B."/>
            <person name="Henn M.R."/>
            <person name="Nusbaum C."/>
            <person name="Birren B."/>
        </authorList>
    </citation>
    <scope>NUCLEOTIDE SEQUENCE [LARGE SCALE GENOMIC DNA]</scope>
</reference>
<accession>A0A1S0TMD9</accession>
<gene>
    <name evidence="2" type="ORF">LOAG_11783</name>
</gene>
<feature type="region of interest" description="Disordered" evidence="1">
    <location>
        <begin position="1"/>
        <end position="53"/>
    </location>
</feature>
<dbReference type="RefSeq" id="XP_003147348.1">
    <property type="nucleotide sequence ID" value="XM_003147300.1"/>
</dbReference>
<dbReference type="InParanoid" id="A0A1S0TMD9"/>
<dbReference type="GeneID" id="9949243"/>
<evidence type="ECO:0000313" key="2">
    <source>
        <dbReference type="EMBL" id="EFO16720.1"/>
    </source>
</evidence>
<organism evidence="2">
    <name type="scientific">Loa loa</name>
    <name type="common">Eye worm</name>
    <name type="synonym">Filaria loa</name>
    <dbReference type="NCBI Taxonomy" id="7209"/>
    <lineage>
        <taxon>Eukaryota</taxon>
        <taxon>Metazoa</taxon>
        <taxon>Ecdysozoa</taxon>
        <taxon>Nematoda</taxon>
        <taxon>Chromadorea</taxon>
        <taxon>Rhabditida</taxon>
        <taxon>Spirurina</taxon>
        <taxon>Spiruromorpha</taxon>
        <taxon>Filarioidea</taxon>
        <taxon>Onchocercidae</taxon>
        <taxon>Loa</taxon>
    </lineage>
</organism>
<feature type="compositionally biased region" description="Basic residues" evidence="1">
    <location>
        <begin position="28"/>
        <end position="40"/>
    </location>
</feature>
<feature type="compositionally biased region" description="Basic and acidic residues" evidence="1">
    <location>
        <begin position="12"/>
        <end position="27"/>
    </location>
</feature>
<evidence type="ECO:0000256" key="1">
    <source>
        <dbReference type="SAM" id="MobiDB-lite"/>
    </source>
</evidence>
<sequence length="53" mass="6043">MTSDVRGLLNIKGEDQSGHDGVLCKERSKAKKQNKTKQKKQMVIEQTGTQRVW</sequence>
<name>A0A1S0TMD9_LOALO</name>
<dbReference type="EMBL" id="JH712788">
    <property type="protein sequence ID" value="EFO16720.1"/>
    <property type="molecule type" value="Genomic_DNA"/>
</dbReference>
<proteinExistence type="predicted"/>
<dbReference type="KEGG" id="loa:LOAG_11783"/>